<proteinExistence type="predicted"/>
<dbReference type="PROSITE" id="PS01124">
    <property type="entry name" value="HTH_ARAC_FAMILY_2"/>
    <property type="match status" value="1"/>
</dbReference>
<gene>
    <name evidence="2" type="ORF">CX676_05695</name>
</gene>
<name>A0A2H5EWN3_9RHOB</name>
<evidence type="ECO:0000313" key="2">
    <source>
        <dbReference type="EMBL" id="AUH63715.1"/>
    </source>
</evidence>
<keyword evidence="3" id="KW-1185">Reference proteome</keyword>
<dbReference type="InterPro" id="IPR018060">
    <property type="entry name" value="HTH_AraC"/>
</dbReference>
<evidence type="ECO:0000313" key="3">
    <source>
        <dbReference type="Proteomes" id="UP000234530"/>
    </source>
</evidence>
<reference evidence="2 3" key="1">
    <citation type="journal article" date="2013" name="Antonie Van Leeuwenhoek">
        <title>Paracoccus zhejiangensis sp. nov., isolated from activated sludge in wastewater-treatment system.</title>
        <authorList>
            <person name="Wu Z.G."/>
            <person name="Zhang D.F."/>
            <person name="Liu Y.L."/>
            <person name="Wang F."/>
            <person name="Jiang X."/>
            <person name="Li C."/>
            <person name="Li S.P."/>
            <person name="Hong Q."/>
            <person name="Li W.J."/>
        </authorList>
    </citation>
    <scope>NUCLEOTIDE SEQUENCE [LARGE SCALE GENOMIC DNA]</scope>
    <source>
        <strain evidence="2 3">J6</strain>
    </source>
</reference>
<dbReference type="Gene3D" id="1.10.10.60">
    <property type="entry name" value="Homeodomain-like"/>
    <property type="match status" value="1"/>
</dbReference>
<organism evidence="2 3">
    <name type="scientific">Paracoccus zhejiangensis</name>
    <dbReference type="NCBI Taxonomy" id="1077935"/>
    <lineage>
        <taxon>Bacteria</taxon>
        <taxon>Pseudomonadati</taxon>
        <taxon>Pseudomonadota</taxon>
        <taxon>Alphaproteobacteria</taxon>
        <taxon>Rhodobacterales</taxon>
        <taxon>Paracoccaceae</taxon>
        <taxon>Paracoccus</taxon>
    </lineage>
</organism>
<dbReference type="GO" id="GO:0003700">
    <property type="term" value="F:DNA-binding transcription factor activity"/>
    <property type="evidence" value="ECO:0007669"/>
    <property type="project" value="InterPro"/>
</dbReference>
<feature type="domain" description="HTH araC/xylS-type" evidence="1">
    <location>
        <begin position="28"/>
        <end position="126"/>
    </location>
</feature>
<dbReference type="GO" id="GO:0043565">
    <property type="term" value="F:sequence-specific DNA binding"/>
    <property type="evidence" value="ECO:0007669"/>
    <property type="project" value="InterPro"/>
</dbReference>
<sequence length="129" mass="14505">MPRPNRNNVRGHRAEDEVLLAHAQRVVSAPLEILDGKLAAAPTLSCPCHKAAGNRNMLNLAFRRVTDETVFASLRGAQREVAWQTLNSSLLSLPEIEQLVGYSQQKIFPTAYRWTFGHASSRELERRAR</sequence>
<dbReference type="KEGG" id="pzh:CX676_05695"/>
<dbReference type="AlphaFoldDB" id="A0A2H5EWN3"/>
<dbReference type="EMBL" id="CP025430">
    <property type="protein sequence ID" value="AUH63715.1"/>
    <property type="molecule type" value="Genomic_DNA"/>
</dbReference>
<accession>A0A2H5EWN3</accession>
<evidence type="ECO:0000259" key="1">
    <source>
        <dbReference type="PROSITE" id="PS01124"/>
    </source>
</evidence>
<protein>
    <recommendedName>
        <fullName evidence="1">HTH araC/xylS-type domain-containing protein</fullName>
    </recommendedName>
</protein>
<dbReference type="Proteomes" id="UP000234530">
    <property type="component" value="Chromosome"/>
</dbReference>